<evidence type="ECO:0000313" key="2">
    <source>
        <dbReference type="Proteomes" id="UP001642406"/>
    </source>
</evidence>
<reference evidence="1 2" key="1">
    <citation type="submission" date="2024-01" db="EMBL/GenBank/DDBJ databases">
        <authorList>
            <person name="Allen C."/>
            <person name="Tagirdzhanova G."/>
        </authorList>
    </citation>
    <scope>NUCLEOTIDE SEQUENCE [LARGE SCALE GENOMIC DNA]</scope>
</reference>
<accession>A0ABP0B2M8</accession>
<dbReference type="Proteomes" id="UP001642406">
    <property type="component" value="Unassembled WGS sequence"/>
</dbReference>
<comment type="caution">
    <text evidence="1">The sequence shown here is derived from an EMBL/GenBank/DDBJ whole genome shotgun (WGS) entry which is preliminary data.</text>
</comment>
<organism evidence="1 2">
    <name type="scientific">Sporothrix bragantina</name>
    <dbReference type="NCBI Taxonomy" id="671064"/>
    <lineage>
        <taxon>Eukaryota</taxon>
        <taxon>Fungi</taxon>
        <taxon>Dikarya</taxon>
        <taxon>Ascomycota</taxon>
        <taxon>Pezizomycotina</taxon>
        <taxon>Sordariomycetes</taxon>
        <taxon>Sordariomycetidae</taxon>
        <taxon>Ophiostomatales</taxon>
        <taxon>Ophiostomataceae</taxon>
        <taxon>Sporothrix</taxon>
    </lineage>
</organism>
<evidence type="ECO:0000313" key="1">
    <source>
        <dbReference type="EMBL" id="CAK7213805.1"/>
    </source>
</evidence>
<gene>
    <name evidence="1" type="ORF">SBRCBS47491_001930</name>
</gene>
<dbReference type="EMBL" id="CAWUHC010000010">
    <property type="protein sequence ID" value="CAK7213805.1"/>
    <property type="molecule type" value="Genomic_DNA"/>
</dbReference>
<keyword evidence="2" id="KW-1185">Reference proteome</keyword>
<proteinExistence type="predicted"/>
<name>A0ABP0B2M8_9PEZI</name>
<protein>
    <submittedName>
        <fullName evidence="1">Uncharacterized protein</fullName>
    </submittedName>
</protein>
<sequence>MCKFYAEYMYVCGHAKAFHEVPHSDHVIYMTCRRGPCPSGDKEEFTSFPIFKNCSDCGRFGAPRVTPAFPFNYGITFTKYDPMAPGETARRVANDLLNRYRSPQLLSESGLEAQTAVLGTPLGNPTQRV</sequence>